<reference evidence="3" key="1">
    <citation type="submission" date="2018-06" db="EMBL/GenBank/DDBJ databases">
        <authorList>
            <person name="Zhirakovskaya E."/>
        </authorList>
    </citation>
    <scope>NUCLEOTIDE SEQUENCE</scope>
</reference>
<dbReference type="Gene3D" id="2.70.70.10">
    <property type="entry name" value="Glucose Permease (Domain IIA)"/>
    <property type="match status" value="1"/>
</dbReference>
<dbReference type="FunFam" id="2.70.70.10:FF:000006">
    <property type="entry name" value="M23 family peptidase"/>
    <property type="match status" value="1"/>
</dbReference>
<dbReference type="PANTHER" id="PTHR21666:SF270">
    <property type="entry name" value="MUREIN HYDROLASE ACTIVATOR ENVC"/>
    <property type="match status" value="1"/>
</dbReference>
<proteinExistence type="predicted"/>
<organism evidence="3">
    <name type="scientific">hydrothermal vent metagenome</name>
    <dbReference type="NCBI Taxonomy" id="652676"/>
    <lineage>
        <taxon>unclassified sequences</taxon>
        <taxon>metagenomes</taxon>
        <taxon>ecological metagenomes</taxon>
    </lineage>
</organism>
<dbReference type="InterPro" id="IPR011055">
    <property type="entry name" value="Dup_hybrid_motif"/>
</dbReference>
<protein>
    <submittedName>
        <fullName evidence="3">Phage endopeptidase (ACLAME 35)</fullName>
    </submittedName>
</protein>
<evidence type="ECO:0000259" key="2">
    <source>
        <dbReference type="Pfam" id="PF01551"/>
    </source>
</evidence>
<sequence>MKKNKFSGFFAKKYTFIFIPDLTGKLKRYSLPKNLIIGALGFFVISVVAFSVLAFNIFQKSAGLSELDELRSSTINQKLEIQQFSKKLNQMEAQLARLEKFDRKLRVITALEKQTPTTVEFGTGGPSNDATKDFSSASKKYTQSLMGTLDSDLERIKNQAEAQEVSFFELDEFFKEQSSLLSHTPSVWPVRGWVTSTFGYRRSPFTGLREMHEGMDVATQLKAPVIAPANGIVVRVGYDRGYGNLVEIDHGYGVVSRFGHNSKNLVKVGKRVKRGDVIALVGSTGRSTGPHLHYEVLLNGVPVNPYRYILEE</sequence>
<feature type="transmembrane region" description="Helical" evidence="1">
    <location>
        <begin position="35"/>
        <end position="58"/>
    </location>
</feature>
<feature type="domain" description="M23ase beta-sheet core" evidence="2">
    <location>
        <begin position="211"/>
        <end position="305"/>
    </location>
</feature>
<dbReference type="CDD" id="cd12797">
    <property type="entry name" value="M23_peptidase"/>
    <property type="match status" value="1"/>
</dbReference>
<name>A0A3B1CYD5_9ZZZZ</name>
<keyword evidence="1" id="KW-0472">Membrane</keyword>
<evidence type="ECO:0000313" key="3">
    <source>
        <dbReference type="EMBL" id="VAX24335.1"/>
    </source>
</evidence>
<accession>A0A3B1CYD5</accession>
<dbReference type="InterPro" id="IPR050570">
    <property type="entry name" value="Cell_wall_metabolism_enzyme"/>
</dbReference>
<dbReference type="Pfam" id="PF01551">
    <property type="entry name" value="Peptidase_M23"/>
    <property type="match status" value="1"/>
</dbReference>
<dbReference type="EMBL" id="UOGA01000270">
    <property type="protein sequence ID" value="VAX24335.1"/>
    <property type="molecule type" value="Genomic_DNA"/>
</dbReference>
<keyword evidence="1" id="KW-1133">Transmembrane helix</keyword>
<keyword evidence="1" id="KW-0812">Transmembrane</keyword>
<dbReference type="AlphaFoldDB" id="A0A3B1CYD5"/>
<dbReference type="GO" id="GO:0004222">
    <property type="term" value="F:metalloendopeptidase activity"/>
    <property type="evidence" value="ECO:0007669"/>
    <property type="project" value="TreeGrafter"/>
</dbReference>
<dbReference type="SUPFAM" id="SSF51261">
    <property type="entry name" value="Duplicated hybrid motif"/>
    <property type="match status" value="1"/>
</dbReference>
<gene>
    <name evidence="3" type="ORF">MNBD_NITROSPINAE04-1057</name>
</gene>
<dbReference type="PANTHER" id="PTHR21666">
    <property type="entry name" value="PEPTIDASE-RELATED"/>
    <property type="match status" value="1"/>
</dbReference>
<evidence type="ECO:0000256" key="1">
    <source>
        <dbReference type="SAM" id="Phobius"/>
    </source>
</evidence>
<dbReference type="InterPro" id="IPR016047">
    <property type="entry name" value="M23ase_b-sheet_dom"/>
</dbReference>